<feature type="transmembrane region" description="Helical" evidence="1">
    <location>
        <begin position="79"/>
        <end position="98"/>
    </location>
</feature>
<keyword evidence="1" id="KW-1133">Transmembrane helix</keyword>
<dbReference type="AlphaFoldDB" id="A0A401NFL3"/>
<keyword evidence="3" id="KW-1185">Reference proteome</keyword>
<evidence type="ECO:0000256" key="1">
    <source>
        <dbReference type="SAM" id="Phobius"/>
    </source>
</evidence>
<keyword evidence="1" id="KW-0812">Transmembrane</keyword>
<sequence length="101" mass="11810">MNMKLLFRMKDQNENLENLFEPRGTYYACKIERNEEDNSFKSVVPLDNNAKAESIDALQIQCVTLEHPKQKRVTRKMSLTPVIITFSNLCYCLAFPFLKMT</sequence>
<accession>A0A401NFL3</accession>
<comment type="caution">
    <text evidence="2">The sequence shown here is derived from an EMBL/GenBank/DDBJ whole genome shotgun (WGS) entry which is preliminary data.</text>
</comment>
<dbReference type="EMBL" id="BFAA01007359">
    <property type="protein sequence ID" value="GCB59749.1"/>
    <property type="molecule type" value="Genomic_DNA"/>
</dbReference>
<protein>
    <submittedName>
        <fullName evidence="2">Uncharacterized protein</fullName>
    </submittedName>
</protein>
<dbReference type="Proteomes" id="UP000288216">
    <property type="component" value="Unassembled WGS sequence"/>
</dbReference>
<proteinExistence type="predicted"/>
<reference evidence="2 3" key="1">
    <citation type="journal article" date="2018" name="Nat. Ecol. Evol.">
        <title>Shark genomes provide insights into elasmobranch evolution and the origin of vertebrates.</title>
        <authorList>
            <person name="Hara Y"/>
            <person name="Yamaguchi K"/>
            <person name="Onimaru K"/>
            <person name="Kadota M"/>
            <person name="Koyanagi M"/>
            <person name="Keeley SD"/>
            <person name="Tatsumi K"/>
            <person name="Tanaka K"/>
            <person name="Motone F"/>
            <person name="Kageyama Y"/>
            <person name="Nozu R"/>
            <person name="Adachi N"/>
            <person name="Nishimura O"/>
            <person name="Nakagawa R"/>
            <person name="Tanegashima C"/>
            <person name="Kiyatake I"/>
            <person name="Matsumoto R"/>
            <person name="Murakumo K"/>
            <person name="Nishida K"/>
            <person name="Terakita A"/>
            <person name="Kuratani S"/>
            <person name="Sato K"/>
            <person name="Hyodo S Kuraku.S."/>
        </authorList>
    </citation>
    <scope>NUCLEOTIDE SEQUENCE [LARGE SCALE GENOMIC DNA]</scope>
</reference>
<dbReference type="OrthoDB" id="2109241at2759"/>
<gene>
    <name evidence="2" type="ORF">scyTo_0013990</name>
</gene>
<evidence type="ECO:0000313" key="2">
    <source>
        <dbReference type="EMBL" id="GCB59749.1"/>
    </source>
</evidence>
<organism evidence="2 3">
    <name type="scientific">Scyliorhinus torazame</name>
    <name type="common">Cloudy catshark</name>
    <name type="synonym">Catulus torazame</name>
    <dbReference type="NCBI Taxonomy" id="75743"/>
    <lineage>
        <taxon>Eukaryota</taxon>
        <taxon>Metazoa</taxon>
        <taxon>Chordata</taxon>
        <taxon>Craniata</taxon>
        <taxon>Vertebrata</taxon>
        <taxon>Chondrichthyes</taxon>
        <taxon>Elasmobranchii</taxon>
        <taxon>Galeomorphii</taxon>
        <taxon>Galeoidea</taxon>
        <taxon>Carcharhiniformes</taxon>
        <taxon>Scyliorhinidae</taxon>
        <taxon>Scyliorhinus</taxon>
    </lineage>
</organism>
<keyword evidence="1" id="KW-0472">Membrane</keyword>
<evidence type="ECO:0000313" key="3">
    <source>
        <dbReference type="Proteomes" id="UP000288216"/>
    </source>
</evidence>
<name>A0A401NFL3_SCYTO</name>
<dbReference type="OMA" id="YYACKIE"/>